<proteinExistence type="predicted"/>
<name>A0AAW2IA32_9NEOP</name>
<feature type="compositionally biased region" description="Basic and acidic residues" evidence="4">
    <location>
        <begin position="65"/>
        <end position="76"/>
    </location>
</feature>
<dbReference type="GO" id="GO:0046983">
    <property type="term" value="F:protein dimerization activity"/>
    <property type="evidence" value="ECO:0007669"/>
    <property type="project" value="InterPro"/>
</dbReference>
<sequence>MEWSGSADGEGTDYSTTSSPPRRHVPFGNGLPPRDGIRECDSMSEEMDDDLSDDFSLPDSEDDEERRIESPKREESNSLMSPAFLSRSSNLIQLDVLRVQHAHHHAPRLEVKKIFTNTRERWRQQNVSGAFAELRKLVPTHPPDKKLSKNEILRMAIKYINLLTSILEWQKKQENHNGLNGMTKPPIEIKLEKDVAEEKYIPGTDRNGNSISALNYSTGNNFSSQKKARSGNDDTHDGDNSDQGMKISSPTGKSKGQTTIKKIGYSIYKSRSKH</sequence>
<keyword evidence="1" id="KW-0805">Transcription regulation</keyword>
<feature type="region of interest" description="Disordered" evidence="4">
    <location>
        <begin position="200"/>
        <end position="274"/>
    </location>
</feature>
<dbReference type="FunFam" id="4.10.280.10:FF:000015">
    <property type="entry name" value="T-cell acute lymphocytic leukemia 1"/>
    <property type="match status" value="1"/>
</dbReference>
<dbReference type="SUPFAM" id="SSF47459">
    <property type="entry name" value="HLH, helix-loop-helix DNA-binding domain"/>
    <property type="match status" value="1"/>
</dbReference>
<dbReference type="PANTHER" id="PTHR13864">
    <property type="entry name" value="T-CELL ACUTE LYMPHOCYTIC LEUKEMIA/STEM CELL LEUKEMIA-RELATED"/>
    <property type="match status" value="1"/>
</dbReference>
<evidence type="ECO:0000259" key="5">
    <source>
        <dbReference type="PROSITE" id="PS50888"/>
    </source>
</evidence>
<dbReference type="Pfam" id="PF00010">
    <property type="entry name" value="HLH"/>
    <property type="match status" value="1"/>
</dbReference>
<feature type="compositionally biased region" description="Acidic residues" evidence="4">
    <location>
        <begin position="42"/>
        <end position="53"/>
    </location>
</feature>
<keyword evidence="3" id="KW-0804">Transcription</keyword>
<dbReference type="InterPro" id="IPR011598">
    <property type="entry name" value="bHLH_dom"/>
</dbReference>
<evidence type="ECO:0000256" key="3">
    <source>
        <dbReference type="ARBA" id="ARBA00023163"/>
    </source>
</evidence>
<feature type="region of interest" description="Disordered" evidence="4">
    <location>
        <begin position="1"/>
        <end position="81"/>
    </location>
</feature>
<organism evidence="6">
    <name type="scientific">Menopon gallinae</name>
    <name type="common">poultry shaft louse</name>
    <dbReference type="NCBI Taxonomy" id="328185"/>
    <lineage>
        <taxon>Eukaryota</taxon>
        <taxon>Metazoa</taxon>
        <taxon>Ecdysozoa</taxon>
        <taxon>Arthropoda</taxon>
        <taxon>Hexapoda</taxon>
        <taxon>Insecta</taxon>
        <taxon>Pterygota</taxon>
        <taxon>Neoptera</taxon>
        <taxon>Paraneoptera</taxon>
        <taxon>Psocodea</taxon>
        <taxon>Troctomorpha</taxon>
        <taxon>Phthiraptera</taxon>
        <taxon>Amblycera</taxon>
        <taxon>Menoponidae</taxon>
        <taxon>Menopon</taxon>
    </lineage>
</organism>
<feature type="compositionally biased region" description="Polar residues" evidence="4">
    <location>
        <begin position="241"/>
        <end position="260"/>
    </location>
</feature>
<dbReference type="InterPro" id="IPR036638">
    <property type="entry name" value="HLH_DNA-bd_sf"/>
</dbReference>
<dbReference type="GO" id="GO:0000978">
    <property type="term" value="F:RNA polymerase II cis-regulatory region sequence-specific DNA binding"/>
    <property type="evidence" value="ECO:0007669"/>
    <property type="project" value="TreeGrafter"/>
</dbReference>
<dbReference type="PANTHER" id="PTHR13864:SF15">
    <property type="entry name" value="T-CELL ACUTE LYMPHOCYTIC LEUKEMIA PROTEIN 1 HOMOLOG-RELATED"/>
    <property type="match status" value="1"/>
</dbReference>
<dbReference type="GO" id="GO:0000981">
    <property type="term" value="F:DNA-binding transcription factor activity, RNA polymerase II-specific"/>
    <property type="evidence" value="ECO:0007669"/>
    <property type="project" value="InterPro"/>
</dbReference>
<dbReference type="SMART" id="SM00353">
    <property type="entry name" value="HLH"/>
    <property type="match status" value="1"/>
</dbReference>
<keyword evidence="2" id="KW-0238">DNA-binding</keyword>
<feature type="compositionally biased region" description="Basic and acidic residues" evidence="4">
    <location>
        <begin position="230"/>
        <end position="239"/>
    </location>
</feature>
<feature type="compositionally biased region" description="Polar residues" evidence="4">
    <location>
        <begin position="206"/>
        <end position="225"/>
    </location>
</feature>
<dbReference type="CDD" id="cd19708">
    <property type="entry name" value="bHLH_TS_dHLH3B_like"/>
    <property type="match status" value="1"/>
</dbReference>
<dbReference type="PROSITE" id="PS50888">
    <property type="entry name" value="BHLH"/>
    <property type="match status" value="1"/>
</dbReference>
<dbReference type="EMBL" id="JARGDH010000001">
    <property type="protein sequence ID" value="KAL0279215.1"/>
    <property type="molecule type" value="Genomic_DNA"/>
</dbReference>
<dbReference type="AlphaFoldDB" id="A0AAW2IA32"/>
<evidence type="ECO:0000256" key="1">
    <source>
        <dbReference type="ARBA" id="ARBA00023015"/>
    </source>
</evidence>
<accession>A0AAW2IA32</accession>
<dbReference type="Gene3D" id="4.10.280.10">
    <property type="entry name" value="Helix-loop-helix DNA-binding domain"/>
    <property type="match status" value="1"/>
</dbReference>
<comment type="caution">
    <text evidence="6">The sequence shown here is derived from an EMBL/GenBank/DDBJ whole genome shotgun (WGS) entry which is preliminary data.</text>
</comment>
<protein>
    <recommendedName>
        <fullName evidence="5">BHLH domain-containing protein</fullName>
    </recommendedName>
</protein>
<evidence type="ECO:0000256" key="2">
    <source>
        <dbReference type="ARBA" id="ARBA00023125"/>
    </source>
</evidence>
<reference evidence="6" key="1">
    <citation type="journal article" date="2024" name="Gigascience">
        <title>Chromosome-level genome of the poultry shaft louse Menopon gallinae provides insight into the host-switching and adaptive evolution of parasitic lice.</title>
        <authorList>
            <person name="Xu Y."/>
            <person name="Ma L."/>
            <person name="Liu S."/>
            <person name="Liang Y."/>
            <person name="Liu Q."/>
            <person name="He Z."/>
            <person name="Tian L."/>
            <person name="Duan Y."/>
            <person name="Cai W."/>
            <person name="Li H."/>
            <person name="Song F."/>
        </authorList>
    </citation>
    <scope>NUCLEOTIDE SEQUENCE</scope>
    <source>
        <strain evidence="6">Cailab_2023a</strain>
    </source>
</reference>
<feature type="domain" description="BHLH" evidence="5">
    <location>
        <begin position="111"/>
        <end position="163"/>
    </location>
</feature>
<evidence type="ECO:0000256" key="4">
    <source>
        <dbReference type="SAM" id="MobiDB-lite"/>
    </source>
</evidence>
<gene>
    <name evidence="6" type="ORF">PYX00_000820</name>
</gene>
<dbReference type="InterPro" id="IPR040238">
    <property type="entry name" value="TAL-like"/>
</dbReference>
<evidence type="ECO:0000313" key="6">
    <source>
        <dbReference type="EMBL" id="KAL0279215.1"/>
    </source>
</evidence>